<keyword evidence="2" id="KW-1185">Reference proteome</keyword>
<dbReference type="Proteomes" id="UP000824469">
    <property type="component" value="Unassembled WGS sequence"/>
</dbReference>
<dbReference type="AlphaFoldDB" id="A0AA38GIG6"/>
<comment type="caution">
    <text evidence="1">The sequence shown here is derived from an EMBL/GenBank/DDBJ whole genome shotgun (WGS) entry which is preliminary data.</text>
</comment>
<name>A0AA38GIG6_TAXCH</name>
<feature type="non-terminal residue" evidence="1">
    <location>
        <position position="1"/>
    </location>
</feature>
<organism evidence="1 2">
    <name type="scientific">Taxus chinensis</name>
    <name type="common">Chinese yew</name>
    <name type="synonym">Taxus wallichiana var. chinensis</name>
    <dbReference type="NCBI Taxonomy" id="29808"/>
    <lineage>
        <taxon>Eukaryota</taxon>
        <taxon>Viridiplantae</taxon>
        <taxon>Streptophyta</taxon>
        <taxon>Embryophyta</taxon>
        <taxon>Tracheophyta</taxon>
        <taxon>Spermatophyta</taxon>
        <taxon>Pinopsida</taxon>
        <taxon>Pinidae</taxon>
        <taxon>Conifers II</taxon>
        <taxon>Cupressales</taxon>
        <taxon>Taxaceae</taxon>
        <taxon>Taxus</taxon>
    </lineage>
</organism>
<feature type="non-terminal residue" evidence="1">
    <location>
        <position position="75"/>
    </location>
</feature>
<sequence length="75" mass="8488">SPKKFPCPKKRWMMCLVERMLGRTLTVRKQTAPNATMGEHTSCKFRSDQQMNRCQLSTSVVIINVSSGGVRIDIC</sequence>
<accession>A0AA38GIG6</accession>
<dbReference type="EMBL" id="JAHRHJ020000003">
    <property type="protein sequence ID" value="KAH9321855.1"/>
    <property type="molecule type" value="Genomic_DNA"/>
</dbReference>
<gene>
    <name evidence="1" type="ORF">KI387_016494</name>
</gene>
<protein>
    <submittedName>
        <fullName evidence="1">Uncharacterized protein</fullName>
    </submittedName>
</protein>
<proteinExistence type="predicted"/>
<reference evidence="1 2" key="1">
    <citation type="journal article" date="2021" name="Nat. Plants">
        <title>The Taxus genome provides insights into paclitaxel biosynthesis.</title>
        <authorList>
            <person name="Xiong X."/>
            <person name="Gou J."/>
            <person name="Liao Q."/>
            <person name="Li Y."/>
            <person name="Zhou Q."/>
            <person name="Bi G."/>
            <person name="Li C."/>
            <person name="Du R."/>
            <person name="Wang X."/>
            <person name="Sun T."/>
            <person name="Guo L."/>
            <person name="Liang H."/>
            <person name="Lu P."/>
            <person name="Wu Y."/>
            <person name="Zhang Z."/>
            <person name="Ro D.K."/>
            <person name="Shang Y."/>
            <person name="Huang S."/>
            <person name="Yan J."/>
        </authorList>
    </citation>
    <scope>NUCLEOTIDE SEQUENCE [LARGE SCALE GENOMIC DNA]</scope>
    <source>
        <strain evidence="1">Ta-2019</strain>
    </source>
</reference>
<evidence type="ECO:0000313" key="1">
    <source>
        <dbReference type="EMBL" id="KAH9321855.1"/>
    </source>
</evidence>
<evidence type="ECO:0000313" key="2">
    <source>
        <dbReference type="Proteomes" id="UP000824469"/>
    </source>
</evidence>